<accession>A0A927ATC2</accession>
<dbReference type="Proteomes" id="UP000598820">
    <property type="component" value="Unassembled WGS sequence"/>
</dbReference>
<evidence type="ECO:0000313" key="2">
    <source>
        <dbReference type="Proteomes" id="UP000598820"/>
    </source>
</evidence>
<keyword evidence="2" id="KW-1185">Reference proteome</keyword>
<dbReference type="EMBL" id="JACWZY010000019">
    <property type="protein sequence ID" value="MBD2703140.1"/>
    <property type="molecule type" value="Genomic_DNA"/>
</dbReference>
<dbReference type="RefSeq" id="WP_190888984.1">
    <property type="nucleotide sequence ID" value="NZ_JACWZY010000019.1"/>
</dbReference>
<reference evidence="1" key="1">
    <citation type="submission" date="2020-09" db="EMBL/GenBank/DDBJ databases">
        <authorList>
            <person name="Kim M.K."/>
        </authorList>
    </citation>
    <scope>NUCLEOTIDE SEQUENCE</scope>
    <source>
        <strain evidence="1">BT702</strain>
    </source>
</reference>
<gene>
    <name evidence="1" type="ORF">IC229_21005</name>
</gene>
<proteinExistence type="predicted"/>
<organism evidence="1 2">
    <name type="scientific">Spirosoma profusum</name>
    <dbReference type="NCBI Taxonomy" id="2771354"/>
    <lineage>
        <taxon>Bacteria</taxon>
        <taxon>Pseudomonadati</taxon>
        <taxon>Bacteroidota</taxon>
        <taxon>Cytophagia</taxon>
        <taxon>Cytophagales</taxon>
        <taxon>Cytophagaceae</taxon>
        <taxon>Spirosoma</taxon>
    </lineage>
</organism>
<dbReference type="AlphaFoldDB" id="A0A927ATC2"/>
<name>A0A927ATC2_9BACT</name>
<evidence type="ECO:0000313" key="1">
    <source>
        <dbReference type="EMBL" id="MBD2703140.1"/>
    </source>
</evidence>
<protein>
    <submittedName>
        <fullName evidence="1">Uncharacterized protein</fullName>
    </submittedName>
</protein>
<sequence length="372" mass="42592">MKRRGWLVIVGLMLAVFFGQSYAIDPGKIREFHIRENDTTSYTLILVLDDAGQPAYFFRNIFTPVCLTGECKPVYINFYWDLLGNYQRFDFPPGEVLTKMDHKEFKQEDYDKLQGILHNPSSLLKDVAMNDLVGKGTENLADSVDAKAGATLKTVKNEVIDGAVYTCYTLWHIAHGYVVNEIRRITETYQDDTLLHRFLGSNNFDYQYWAMERVITSEGDIYPGFMPDVLKIVQGKNLFTARHALQKLSNRFFQTDSRQSWLWETYQKAGYAFQIAILKKLTNVPFRAPLAEAIAQEIPKSNQEQSGMMLKLLAKQPSLSDKAQVQLARRLNAPNSEQGNAIYQLLTKLKSKNQQVIAQLKTFERSATQTNK</sequence>
<comment type="caution">
    <text evidence="1">The sequence shown here is derived from an EMBL/GenBank/DDBJ whole genome shotgun (WGS) entry which is preliminary data.</text>
</comment>